<feature type="domain" description="Murine leukemia virus integrase C-terminal" evidence="7">
    <location>
        <begin position="29"/>
        <end position="64"/>
    </location>
</feature>
<evidence type="ECO:0000259" key="7">
    <source>
        <dbReference type="Pfam" id="PF18697"/>
    </source>
</evidence>
<dbReference type="GO" id="GO:0004519">
    <property type="term" value="F:endonuclease activity"/>
    <property type="evidence" value="ECO:0007669"/>
    <property type="project" value="UniProtKB-KW"/>
</dbReference>
<keyword evidence="3" id="KW-0540">Nuclease</keyword>
<evidence type="ECO:0000256" key="4">
    <source>
        <dbReference type="ARBA" id="ARBA00022759"/>
    </source>
</evidence>
<dbReference type="Proteomes" id="UP000694419">
    <property type="component" value="Unplaced"/>
</dbReference>
<evidence type="ECO:0000256" key="2">
    <source>
        <dbReference type="ARBA" id="ARBA00022695"/>
    </source>
</evidence>
<proteinExistence type="predicted"/>
<keyword evidence="9" id="KW-1185">Reference proteome</keyword>
<evidence type="ECO:0000313" key="8">
    <source>
        <dbReference type="Ensembl" id="ENSCPGP00000023426.1"/>
    </source>
</evidence>
<dbReference type="InterPro" id="IPR040643">
    <property type="entry name" value="MLVIN_C"/>
</dbReference>
<keyword evidence="5" id="KW-0378">Hydrolase</keyword>
<keyword evidence="1" id="KW-0808">Transferase</keyword>
<dbReference type="Pfam" id="PF18697">
    <property type="entry name" value="MLVIN_C"/>
    <property type="match status" value="1"/>
</dbReference>
<dbReference type="AlphaFoldDB" id="A0A8C3PS11"/>
<reference evidence="8" key="1">
    <citation type="submission" date="2025-08" db="UniProtKB">
        <authorList>
            <consortium name="Ensembl"/>
        </authorList>
    </citation>
    <scope>IDENTIFICATION</scope>
</reference>
<organism evidence="8 9">
    <name type="scientific">Calidris pygmaea</name>
    <name type="common">Spoon-billed sandpiper</name>
    <dbReference type="NCBI Taxonomy" id="425635"/>
    <lineage>
        <taxon>Eukaryota</taxon>
        <taxon>Metazoa</taxon>
        <taxon>Chordata</taxon>
        <taxon>Craniata</taxon>
        <taxon>Vertebrata</taxon>
        <taxon>Euteleostomi</taxon>
        <taxon>Archelosauria</taxon>
        <taxon>Archosauria</taxon>
        <taxon>Dinosauria</taxon>
        <taxon>Saurischia</taxon>
        <taxon>Theropoda</taxon>
        <taxon>Coelurosauria</taxon>
        <taxon>Aves</taxon>
        <taxon>Neognathae</taxon>
        <taxon>Neoaves</taxon>
        <taxon>Charadriiformes</taxon>
        <taxon>Scolopacidae</taxon>
        <taxon>Calidris</taxon>
    </lineage>
</organism>
<evidence type="ECO:0000256" key="5">
    <source>
        <dbReference type="ARBA" id="ARBA00022801"/>
    </source>
</evidence>
<evidence type="ECO:0000256" key="6">
    <source>
        <dbReference type="SAM" id="MobiDB-lite"/>
    </source>
</evidence>
<dbReference type="Gene3D" id="2.30.30.850">
    <property type="match status" value="1"/>
</dbReference>
<dbReference type="GO" id="GO:0016779">
    <property type="term" value="F:nucleotidyltransferase activity"/>
    <property type="evidence" value="ECO:0007669"/>
    <property type="project" value="UniProtKB-KW"/>
</dbReference>
<keyword evidence="4" id="KW-0255">Endonuclease</keyword>
<protein>
    <recommendedName>
        <fullName evidence="7">Murine leukemia virus integrase C-terminal domain-containing protein</fullName>
    </recommendedName>
</protein>
<evidence type="ECO:0000256" key="1">
    <source>
        <dbReference type="ARBA" id="ARBA00022679"/>
    </source>
</evidence>
<dbReference type="GO" id="GO:0016787">
    <property type="term" value="F:hydrolase activity"/>
    <property type="evidence" value="ECO:0007669"/>
    <property type="project" value="UniProtKB-KW"/>
</dbReference>
<sequence>MALIPQKVSPLNTYLPQDPRYSPEDEKLPLKERWDGPYQVLLITFTAVKVAGIDAWVHYTRVKKIPENWESQLLSPTKLRITLK</sequence>
<feature type="region of interest" description="Disordered" evidence="6">
    <location>
        <begin position="1"/>
        <end position="27"/>
    </location>
</feature>
<reference evidence="8" key="2">
    <citation type="submission" date="2025-09" db="UniProtKB">
        <authorList>
            <consortium name="Ensembl"/>
        </authorList>
    </citation>
    <scope>IDENTIFICATION</scope>
</reference>
<name>A0A8C3PS11_9CHAR</name>
<dbReference type="Ensembl" id="ENSCPGT00000025595.1">
    <property type="protein sequence ID" value="ENSCPGP00000023426.1"/>
    <property type="gene ID" value="ENSCPGG00000016226.1"/>
</dbReference>
<keyword evidence="2" id="KW-0548">Nucleotidyltransferase</keyword>
<evidence type="ECO:0000313" key="9">
    <source>
        <dbReference type="Proteomes" id="UP000694419"/>
    </source>
</evidence>
<evidence type="ECO:0000256" key="3">
    <source>
        <dbReference type="ARBA" id="ARBA00022722"/>
    </source>
</evidence>
<accession>A0A8C3PS11</accession>